<evidence type="ECO:0000313" key="4">
    <source>
        <dbReference type="EMBL" id="AMB98903.1"/>
    </source>
</evidence>
<reference evidence="5" key="2">
    <citation type="submission" date="2016-01" db="EMBL/GenBank/DDBJ databases">
        <title>Six Aerococcus type strain genome sequencing and assembly using PacBio and Illumina Hiseq.</title>
        <authorList>
            <person name="Carkaci D."/>
            <person name="Dargis R."/>
            <person name="Nielsen X.C."/>
            <person name="Skovgaard O."/>
            <person name="Fuursted K."/>
            <person name="Christensen J.J."/>
        </authorList>
    </citation>
    <scope>NUCLEOTIDE SEQUENCE [LARGE SCALE GENOMIC DNA]</scope>
    <source>
        <strain evidence="5">CCUG42038B</strain>
    </source>
</reference>
<dbReference type="GO" id="GO:0005737">
    <property type="term" value="C:cytoplasm"/>
    <property type="evidence" value="ECO:0007669"/>
    <property type="project" value="UniProtKB-ARBA"/>
</dbReference>
<dbReference type="InterPro" id="IPR053888">
    <property type="entry name" value="MRM3-like_sub_bind"/>
</dbReference>
<dbReference type="GO" id="GO:0006396">
    <property type="term" value="P:RNA processing"/>
    <property type="evidence" value="ECO:0007669"/>
    <property type="project" value="InterPro"/>
</dbReference>
<dbReference type="AlphaFoldDB" id="A0A120IAR2"/>
<sequence length="253" mass="27417">MISSKQNPLIKAAKKLTSRKGRRQAQAYLIEGPHLLEMAVQSQQLIKLILVTAAAQRSLPDNLDISAYTVEEISPDLADYLSQTPTTQAVFAVVAMKTPQPIFDQAPLLILDQVQDPGNVGTLIRTAAAFNYGGLVLGKGSVDLYNEKTLRSAQGSHFYLNCYQADLDELLPQLQAQGYQLVASNLDDHATSINDLNLDQAWAIILGNEGQGVSQDFIDMADSQAYIPMGPGAESLNVAVAGGIFMQHFNNLD</sequence>
<dbReference type="InterPro" id="IPR001537">
    <property type="entry name" value="SpoU_MeTrfase"/>
</dbReference>
<dbReference type="RefSeq" id="WP_067977763.1">
    <property type="nucleotide sequence ID" value="NZ_CP014163.1"/>
</dbReference>
<proteinExistence type="inferred from homology"/>
<dbReference type="GO" id="GO:0003723">
    <property type="term" value="F:RNA binding"/>
    <property type="evidence" value="ECO:0007669"/>
    <property type="project" value="InterPro"/>
</dbReference>
<dbReference type="KEGG" id="auh:AWM75_02350"/>
<dbReference type="GO" id="GO:0032259">
    <property type="term" value="P:methylation"/>
    <property type="evidence" value="ECO:0007669"/>
    <property type="project" value="UniProtKB-KW"/>
</dbReference>
<dbReference type="InterPro" id="IPR029026">
    <property type="entry name" value="tRNA_m1G_MTases_N"/>
</dbReference>
<dbReference type="PANTHER" id="PTHR43191">
    <property type="entry name" value="RRNA METHYLTRANSFERASE 3"/>
    <property type="match status" value="1"/>
</dbReference>
<dbReference type="Gene3D" id="3.30.1330.30">
    <property type="match status" value="1"/>
</dbReference>
<organism evidence="4 5">
    <name type="scientific">Aerococcus urinaehominis</name>
    <dbReference type="NCBI Taxonomy" id="128944"/>
    <lineage>
        <taxon>Bacteria</taxon>
        <taxon>Bacillati</taxon>
        <taxon>Bacillota</taxon>
        <taxon>Bacilli</taxon>
        <taxon>Lactobacillales</taxon>
        <taxon>Aerococcaceae</taxon>
        <taxon>Aerococcus</taxon>
    </lineage>
</organism>
<dbReference type="Gene3D" id="3.40.1280.10">
    <property type="match status" value="1"/>
</dbReference>
<dbReference type="SUPFAM" id="SSF75217">
    <property type="entry name" value="alpha/beta knot"/>
    <property type="match status" value="1"/>
</dbReference>
<dbReference type="SUPFAM" id="SSF55315">
    <property type="entry name" value="L30e-like"/>
    <property type="match status" value="1"/>
</dbReference>
<accession>A0A120IAR2</accession>
<protein>
    <submittedName>
        <fullName evidence="4">Uncharacterized protein</fullName>
    </submittedName>
</protein>
<keyword evidence="3" id="KW-0808">Transferase</keyword>
<comment type="similarity">
    <text evidence="1">Belongs to the class IV-like SAM-binding methyltransferase superfamily. RNA methyltransferase TrmH family.</text>
</comment>
<dbReference type="InterPro" id="IPR051259">
    <property type="entry name" value="rRNA_Methyltransferase"/>
</dbReference>
<dbReference type="Pfam" id="PF00588">
    <property type="entry name" value="SpoU_methylase"/>
    <property type="match status" value="1"/>
</dbReference>
<dbReference type="Proteomes" id="UP000062260">
    <property type="component" value="Chromosome"/>
</dbReference>
<dbReference type="STRING" id="128944.AWM75_02350"/>
<evidence type="ECO:0000256" key="3">
    <source>
        <dbReference type="ARBA" id="ARBA00022679"/>
    </source>
</evidence>
<dbReference type="PANTHER" id="PTHR43191:SF2">
    <property type="entry name" value="RRNA METHYLTRANSFERASE 3, MITOCHONDRIAL"/>
    <property type="match status" value="1"/>
</dbReference>
<keyword evidence="2" id="KW-0489">Methyltransferase</keyword>
<dbReference type="GO" id="GO:0008173">
    <property type="term" value="F:RNA methyltransferase activity"/>
    <property type="evidence" value="ECO:0007669"/>
    <property type="project" value="InterPro"/>
</dbReference>
<dbReference type="SMART" id="SM00967">
    <property type="entry name" value="SpoU_sub_bind"/>
    <property type="match status" value="1"/>
</dbReference>
<dbReference type="InterPro" id="IPR029028">
    <property type="entry name" value="Alpha/beta_knot_MTases"/>
</dbReference>
<dbReference type="InterPro" id="IPR029064">
    <property type="entry name" value="Ribosomal_eL30-like_sf"/>
</dbReference>
<dbReference type="Pfam" id="PF22435">
    <property type="entry name" value="MRM3-like_sub_bind"/>
    <property type="match status" value="1"/>
</dbReference>
<dbReference type="InterPro" id="IPR013123">
    <property type="entry name" value="SpoU_subst-bd"/>
</dbReference>
<reference evidence="4 5" key="1">
    <citation type="journal article" date="2016" name="Genome Announc.">
        <title>Complete Genome Sequences of Aerococcus christensenii CCUG 28831T, Aerococcus sanguinicola CCUG 43001T, Aerococcus urinae CCUG 36881T, Aerococcus urinaeequi CCUG 28094T, Aerococcus urinaehominis CCUG 42038 BT, and Aerococcus viridans CCUG 4311T.</title>
        <authorList>
            <person name="Carkaci D."/>
            <person name="Dargis R."/>
            <person name="Nielsen X.C."/>
            <person name="Skovgaard O."/>
            <person name="Fuursted K."/>
            <person name="Christensen J.J."/>
        </authorList>
    </citation>
    <scope>NUCLEOTIDE SEQUENCE [LARGE SCALE GENOMIC DNA]</scope>
    <source>
        <strain evidence="4 5">CCUG42038B</strain>
    </source>
</reference>
<gene>
    <name evidence="4" type="ORF">AWM75_02350</name>
</gene>
<keyword evidence="5" id="KW-1185">Reference proteome</keyword>
<evidence type="ECO:0000313" key="5">
    <source>
        <dbReference type="Proteomes" id="UP000062260"/>
    </source>
</evidence>
<dbReference type="CDD" id="cd18095">
    <property type="entry name" value="SpoU-like_rRNA-MTase"/>
    <property type="match status" value="1"/>
</dbReference>
<evidence type="ECO:0000256" key="2">
    <source>
        <dbReference type="ARBA" id="ARBA00022603"/>
    </source>
</evidence>
<evidence type="ECO:0000256" key="1">
    <source>
        <dbReference type="ARBA" id="ARBA00007228"/>
    </source>
</evidence>
<dbReference type="EMBL" id="CP014163">
    <property type="protein sequence ID" value="AMB98903.1"/>
    <property type="molecule type" value="Genomic_DNA"/>
</dbReference>
<name>A0A120IAR2_9LACT</name>
<dbReference type="OrthoDB" id="9794400at2"/>